<evidence type="ECO:0000256" key="1">
    <source>
        <dbReference type="ARBA" id="ARBA00022690"/>
    </source>
</evidence>
<name>A0AAD4JJ78_PERFH</name>
<sequence length="116" mass="12870">MAPKSSLTLFVFLILAITGKSLPHGDWRPIENPNNSYEVVRAAQFAVAEHNRVAQTQLVFKTVEEAVWQPIDGTHRFQFVISAMDGAAAAAAPPKNYTAIVWEIVEDLSLHLISFH</sequence>
<comment type="caution">
    <text evidence="5">The sequence shown here is derived from an EMBL/GenBank/DDBJ whole genome shotgun (WGS) entry which is preliminary data.</text>
</comment>
<feature type="domain" description="Cystatin" evidence="4">
    <location>
        <begin position="37"/>
        <end position="115"/>
    </location>
</feature>
<gene>
    <name evidence="5" type="ORF">C2S53_004191</name>
</gene>
<organism evidence="5 6">
    <name type="scientific">Perilla frutescens var. hirtella</name>
    <name type="common">Perilla citriodora</name>
    <name type="synonym">Perilla setoyensis</name>
    <dbReference type="NCBI Taxonomy" id="608512"/>
    <lineage>
        <taxon>Eukaryota</taxon>
        <taxon>Viridiplantae</taxon>
        <taxon>Streptophyta</taxon>
        <taxon>Embryophyta</taxon>
        <taxon>Tracheophyta</taxon>
        <taxon>Spermatophyta</taxon>
        <taxon>Magnoliopsida</taxon>
        <taxon>eudicotyledons</taxon>
        <taxon>Gunneridae</taxon>
        <taxon>Pentapetalae</taxon>
        <taxon>asterids</taxon>
        <taxon>lamiids</taxon>
        <taxon>Lamiales</taxon>
        <taxon>Lamiaceae</taxon>
        <taxon>Nepetoideae</taxon>
        <taxon>Elsholtzieae</taxon>
        <taxon>Perilla</taxon>
    </lineage>
</organism>
<evidence type="ECO:0000256" key="3">
    <source>
        <dbReference type="SAM" id="SignalP"/>
    </source>
</evidence>
<keyword evidence="3" id="KW-0732">Signal</keyword>
<dbReference type="Pfam" id="PF16845">
    <property type="entry name" value="SQAPI"/>
    <property type="match status" value="1"/>
</dbReference>
<reference evidence="5 6" key="1">
    <citation type="journal article" date="2021" name="Nat. Commun.">
        <title>Incipient diploidization of the medicinal plant Perilla within 10,000 years.</title>
        <authorList>
            <person name="Zhang Y."/>
            <person name="Shen Q."/>
            <person name="Leng L."/>
            <person name="Zhang D."/>
            <person name="Chen S."/>
            <person name="Shi Y."/>
            <person name="Ning Z."/>
            <person name="Chen S."/>
        </authorList>
    </citation>
    <scope>NUCLEOTIDE SEQUENCE [LARGE SCALE GENOMIC DNA]</scope>
    <source>
        <strain evidence="6">cv. PC099</strain>
    </source>
</reference>
<feature type="chain" id="PRO_5042255852" description="Cystatin domain-containing protein" evidence="3">
    <location>
        <begin position="22"/>
        <end position="116"/>
    </location>
</feature>
<dbReference type="Proteomes" id="UP001190926">
    <property type="component" value="Unassembled WGS sequence"/>
</dbReference>
<dbReference type="GO" id="GO:0004869">
    <property type="term" value="F:cysteine-type endopeptidase inhibitor activity"/>
    <property type="evidence" value="ECO:0007669"/>
    <property type="project" value="UniProtKB-KW"/>
</dbReference>
<dbReference type="SUPFAM" id="SSF54403">
    <property type="entry name" value="Cystatin/monellin"/>
    <property type="match status" value="1"/>
</dbReference>
<dbReference type="EMBL" id="SDAM02000050">
    <property type="protein sequence ID" value="KAH6834456.1"/>
    <property type="molecule type" value="Genomic_DNA"/>
</dbReference>
<protein>
    <recommendedName>
        <fullName evidence="4">Cystatin domain-containing protein</fullName>
    </recommendedName>
</protein>
<dbReference type="PANTHER" id="PTHR47364:SF2">
    <property type="entry name" value="CYSTEINE PROTEINASE INHIBITOR 5"/>
    <property type="match status" value="1"/>
</dbReference>
<dbReference type="InterPro" id="IPR046350">
    <property type="entry name" value="Cystatin_sf"/>
</dbReference>
<evidence type="ECO:0000313" key="5">
    <source>
        <dbReference type="EMBL" id="KAH6834456.1"/>
    </source>
</evidence>
<keyword evidence="6" id="KW-1185">Reference proteome</keyword>
<accession>A0AAD4JJ78</accession>
<proteinExistence type="predicted"/>
<evidence type="ECO:0000259" key="4">
    <source>
        <dbReference type="Pfam" id="PF16845"/>
    </source>
</evidence>
<dbReference type="InterPro" id="IPR000010">
    <property type="entry name" value="Cystatin_dom"/>
</dbReference>
<evidence type="ECO:0000256" key="2">
    <source>
        <dbReference type="ARBA" id="ARBA00022704"/>
    </source>
</evidence>
<evidence type="ECO:0000313" key="6">
    <source>
        <dbReference type="Proteomes" id="UP001190926"/>
    </source>
</evidence>
<feature type="signal peptide" evidence="3">
    <location>
        <begin position="1"/>
        <end position="21"/>
    </location>
</feature>
<dbReference type="PANTHER" id="PTHR47364">
    <property type="entry name" value="CYSTEINE PROTEINASE INHIBITOR 5"/>
    <property type="match status" value="1"/>
</dbReference>
<keyword evidence="1" id="KW-0646">Protease inhibitor</keyword>
<dbReference type="Gene3D" id="3.10.450.10">
    <property type="match status" value="1"/>
</dbReference>
<keyword evidence="2" id="KW-0789">Thiol protease inhibitor</keyword>
<dbReference type="AlphaFoldDB" id="A0AAD4JJ78"/>